<dbReference type="InterPro" id="IPR013216">
    <property type="entry name" value="Methyltransf_11"/>
</dbReference>
<dbReference type="GO" id="GO:0008757">
    <property type="term" value="F:S-adenosylmethionine-dependent methyltransferase activity"/>
    <property type="evidence" value="ECO:0007669"/>
    <property type="project" value="InterPro"/>
</dbReference>
<reference evidence="3" key="1">
    <citation type="submission" date="2016-10" db="EMBL/GenBank/DDBJ databases">
        <authorList>
            <person name="Varghese N."/>
            <person name="Submissions S."/>
        </authorList>
    </citation>
    <scope>NUCLEOTIDE SEQUENCE [LARGE SCALE GENOMIC DNA]</scope>
    <source>
        <strain evidence="3">NRRL B-51270</strain>
    </source>
</reference>
<dbReference type="OrthoDB" id="6191410at2"/>
<name>A0A1H1RWD0_9GAMM</name>
<evidence type="ECO:0000313" key="3">
    <source>
        <dbReference type="Proteomes" id="UP000243207"/>
    </source>
</evidence>
<sequence length="257" mass="29042">MEIPDVSRSISQDDLLRLLDVARAWLESPPGLMLLEAEREVMRNHLSRCFGQHLVQYGLAPALLDQERSVLRNHWHLDLSTASGAIPAEESQWPFAPQSLDVVVLHHGLDFCLTPRSLLREASQAVRAGGHMLIFGFNPWSLWGASHFTGRGWFSEAGFVSPARLTDWLELLGFAVEKRVDGCYRPPLASEAWLGRLHRLENFAGRHQLPGGGFYFLVARRQMLGTTPRRERGMVFPALTLPPLVVGSRRTHKRNRK</sequence>
<keyword evidence="3" id="KW-1185">Reference proteome</keyword>
<keyword evidence="2" id="KW-0489">Methyltransferase</keyword>
<dbReference type="Gene3D" id="3.40.50.150">
    <property type="entry name" value="Vaccinia Virus protein VP39"/>
    <property type="match status" value="1"/>
</dbReference>
<feature type="domain" description="Methyltransferase type 11" evidence="1">
    <location>
        <begin position="87"/>
        <end position="134"/>
    </location>
</feature>
<dbReference type="SUPFAM" id="SSF53335">
    <property type="entry name" value="S-adenosyl-L-methionine-dependent methyltransferases"/>
    <property type="match status" value="1"/>
</dbReference>
<evidence type="ECO:0000313" key="2">
    <source>
        <dbReference type="EMBL" id="SDS39985.1"/>
    </source>
</evidence>
<dbReference type="EMBL" id="LT629736">
    <property type="protein sequence ID" value="SDS39985.1"/>
    <property type="molecule type" value="Genomic_DNA"/>
</dbReference>
<dbReference type="Proteomes" id="UP000243207">
    <property type="component" value="Chromosome I"/>
</dbReference>
<protein>
    <submittedName>
        <fullName evidence="2">Methyltransferase domain-containing protein</fullName>
    </submittedName>
</protein>
<evidence type="ECO:0000259" key="1">
    <source>
        <dbReference type="Pfam" id="PF08241"/>
    </source>
</evidence>
<dbReference type="AlphaFoldDB" id="A0A1H1RWD0"/>
<gene>
    <name evidence="2" type="ORF">SAMN05216421_1455</name>
</gene>
<dbReference type="Pfam" id="PF08241">
    <property type="entry name" value="Methyltransf_11"/>
    <property type="match status" value="1"/>
</dbReference>
<dbReference type="STRING" id="487184.SAMN05216421_1455"/>
<organism evidence="2 3">
    <name type="scientific">Halopseudomonas xinjiangensis</name>
    <dbReference type="NCBI Taxonomy" id="487184"/>
    <lineage>
        <taxon>Bacteria</taxon>
        <taxon>Pseudomonadati</taxon>
        <taxon>Pseudomonadota</taxon>
        <taxon>Gammaproteobacteria</taxon>
        <taxon>Pseudomonadales</taxon>
        <taxon>Pseudomonadaceae</taxon>
        <taxon>Halopseudomonas</taxon>
    </lineage>
</organism>
<proteinExistence type="predicted"/>
<keyword evidence="2" id="KW-0808">Transferase</keyword>
<accession>A0A1H1RWD0</accession>
<dbReference type="RefSeq" id="WP_093392634.1">
    <property type="nucleotide sequence ID" value="NZ_LT629736.1"/>
</dbReference>
<dbReference type="GO" id="GO:0032259">
    <property type="term" value="P:methylation"/>
    <property type="evidence" value="ECO:0007669"/>
    <property type="project" value="UniProtKB-KW"/>
</dbReference>
<dbReference type="InterPro" id="IPR029063">
    <property type="entry name" value="SAM-dependent_MTases_sf"/>
</dbReference>